<dbReference type="InterPro" id="IPR025506">
    <property type="entry name" value="Abi_alpha"/>
</dbReference>
<keyword evidence="2" id="KW-1185">Reference proteome</keyword>
<gene>
    <name evidence="1" type="ORF">VVD49_15645</name>
</gene>
<protein>
    <submittedName>
        <fullName evidence="1">Abi-alpha family protein</fullName>
    </submittedName>
</protein>
<dbReference type="EMBL" id="JAYXHS010000003">
    <property type="protein sequence ID" value="MEC5387163.1"/>
    <property type="molecule type" value="Genomic_DNA"/>
</dbReference>
<comment type="caution">
    <text evidence="1">The sequence shown here is derived from an EMBL/GenBank/DDBJ whole genome shotgun (WGS) entry which is preliminary data.</text>
</comment>
<dbReference type="Gene3D" id="3.30.110.190">
    <property type="match status" value="1"/>
</dbReference>
<sequence>MPNPLDLLNLISPDLVREIYTDGAKNTLQEASKIGVDAVKTIRLALFPLQFTAAFQDRLAAYIDRAIRQVPEENRVAPRESLVLPIAERLRFQEEDSAISNLYVNLLSRGMDRERLGEAHPAFVNIVTQLAPDEVLLLEQLSSFEYLIYFRFRNERIAVLKAESDSFVGLMPVADSTKKFLVDRSVVPEALAQPTLFLTFLEHLVSLGLVEYDNEPRRVGELQFVRLAYPEAAYFCIKLSQFGKLFHKACVQAN</sequence>
<evidence type="ECO:0000313" key="1">
    <source>
        <dbReference type="EMBL" id="MEC5387163.1"/>
    </source>
</evidence>
<proteinExistence type="predicted"/>
<evidence type="ECO:0000313" key="2">
    <source>
        <dbReference type="Proteomes" id="UP001331561"/>
    </source>
</evidence>
<organism evidence="1 2">
    <name type="scientific">Uliginosibacterium silvisoli</name>
    <dbReference type="NCBI Taxonomy" id="3114758"/>
    <lineage>
        <taxon>Bacteria</taxon>
        <taxon>Pseudomonadati</taxon>
        <taxon>Pseudomonadota</taxon>
        <taxon>Betaproteobacteria</taxon>
        <taxon>Rhodocyclales</taxon>
        <taxon>Zoogloeaceae</taxon>
        <taxon>Uliginosibacterium</taxon>
    </lineage>
</organism>
<name>A0ABU6K7Y7_9RHOO</name>
<dbReference type="RefSeq" id="WP_327600140.1">
    <property type="nucleotide sequence ID" value="NZ_JAYXHS010000003.1"/>
</dbReference>
<dbReference type="Pfam" id="PF14337">
    <property type="entry name" value="Abi_alpha"/>
    <property type="match status" value="1"/>
</dbReference>
<reference evidence="1 2" key="1">
    <citation type="submission" date="2024-01" db="EMBL/GenBank/DDBJ databases">
        <title>Uliginosibacterium soil sp. nov.</title>
        <authorList>
            <person name="Lv Y."/>
        </authorList>
    </citation>
    <scope>NUCLEOTIDE SEQUENCE [LARGE SCALE GENOMIC DNA]</scope>
    <source>
        <strain evidence="1 2">H3</strain>
    </source>
</reference>
<accession>A0ABU6K7Y7</accession>
<dbReference type="Proteomes" id="UP001331561">
    <property type="component" value="Unassembled WGS sequence"/>
</dbReference>